<dbReference type="EMBL" id="JACRYL010000006">
    <property type="protein sequence ID" value="MBC6110496.1"/>
    <property type="molecule type" value="Genomic_DNA"/>
</dbReference>
<organism evidence="1 2">
    <name type="scientific">Pedobacter fastidiosus</name>
    <dbReference type="NCBI Taxonomy" id="2765361"/>
    <lineage>
        <taxon>Bacteria</taxon>
        <taxon>Pseudomonadati</taxon>
        <taxon>Bacteroidota</taxon>
        <taxon>Sphingobacteriia</taxon>
        <taxon>Sphingobacteriales</taxon>
        <taxon>Sphingobacteriaceae</taxon>
        <taxon>Pedobacter</taxon>
    </lineage>
</organism>
<accession>A0ABR7KQY5</accession>
<evidence type="ECO:0000313" key="2">
    <source>
        <dbReference type="Proteomes" id="UP000652755"/>
    </source>
</evidence>
<comment type="caution">
    <text evidence="1">The sequence shown here is derived from an EMBL/GenBank/DDBJ whole genome shotgun (WGS) entry which is preliminary data.</text>
</comment>
<evidence type="ECO:0000313" key="1">
    <source>
        <dbReference type="EMBL" id="MBC6110496.1"/>
    </source>
</evidence>
<protein>
    <submittedName>
        <fullName evidence="1">Uncharacterized protein</fullName>
    </submittedName>
</protein>
<gene>
    <name evidence="1" type="ORF">H7U22_08675</name>
</gene>
<reference evidence="1 2" key="1">
    <citation type="submission" date="2020-08" db="EMBL/GenBank/DDBJ databases">
        <authorList>
            <person name="Sun Q."/>
            <person name="Inoue M."/>
        </authorList>
    </citation>
    <scope>NUCLEOTIDE SEQUENCE [LARGE SCALE GENOMIC DNA]</scope>
    <source>
        <strain evidence="1 2">CCM 8938</strain>
    </source>
</reference>
<sequence length="66" mass="7448">MNTKVQEKKAEIKVYPNAISDCSHLIDLPATNHQFFINKSEGNTSIKPEIRVLSIFHPKNGLSKLL</sequence>
<proteinExistence type="predicted"/>
<keyword evidence="2" id="KW-1185">Reference proteome</keyword>
<name>A0ABR7KQY5_9SPHI</name>
<dbReference type="RefSeq" id="WP_187070957.1">
    <property type="nucleotide sequence ID" value="NZ_JACRYL010000006.1"/>
</dbReference>
<dbReference type="Proteomes" id="UP000652755">
    <property type="component" value="Unassembled WGS sequence"/>
</dbReference>